<dbReference type="Proteomes" id="UP001281003">
    <property type="component" value="Unassembled WGS sequence"/>
</dbReference>
<dbReference type="EMBL" id="JAUTDP010000020">
    <property type="protein sequence ID" value="KAK3386319.1"/>
    <property type="molecule type" value="Genomic_DNA"/>
</dbReference>
<keyword evidence="3" id="KW-1185">Reference proteome</keyword>
<feature type="domain" description="Heterokaryon incompatibility" evidence="1">
    <location>
        <begin position="31"/>
        <end position="116"/>
    </location>
</feature>
<reference evidence="2" key="2">
    <citation type="submission" date="2023-07" db="EMBL/GenBank/DDBJ databases">
        <authorList>
            <consortium name="Lawrence Berkeley National Laboratory"/>
            <person name="Haridas S."/>
            <person name="Hensen N."/>
            <person name="Bonometti L."/>
            <person name="Westerberg I."/>
            <person name="Brannstrom I.O."/>
            <person name="Guillou S."/>
            <person name="Cros-Aarteil S."/>
            <person name="Calhoun S."/>
            <person name="Kuo A."/>
            <person name="Mondo S."/>
            <person name="Pangilinan J."/>
            <person name="Riley R."/>
            <person name="LaButti K."/>
            <person name="Andreopoulos B."/>
            <person name="Lipzen A."/>
            <person name="Chen C."/>
            <person name="Yanf M."/>
            <person name="Daum C."/>
            <person name="Ng V."/>
            <person name="Clum A."/>
            <person name="Steindorff A."/>
            <person name="Ohm R."/>
            <person name="Martin F."/>
            <person name="Silar P."/>
            <person name="Natvig D."/>
            <person name="Lalanne C."/>
            <person name="Gautier V."/>
            <person name="Ament-velasquez S.L."/>
            <person name="Kruys A."/>
            <person name="Hutchinson M.I."/>
            <person name="Powell A.J."/>
            <person name="Barry K."/>
            <person name="Miller A.N."/>
            <person name="Grigoriev I.V."/>
            <person name="Debuchy R."/>
            <person name="Gladieux P."/>
            <person name="Thoren M.H."/>
            <person name="Johannesson H."/>
        </authorList>
    </citation>
    <scope>NUCLEOTIDE SEQUENCE</scope>
    <source>
        <strain evidence="2">FGSC 1904</strain>
    </source>
</reference>
<proteinExistence type="predicted"/>
<protein>
    <submittedName>
        <fullName evidence="2">Heterokaryon incompatibility protein-domain-containing protein</fullName>
    </submittedName>
</protein>
<gene>
    <name evidence="2" type="ORF">B0T20DRAFT_366069</name>
</gene>
<reference evidence="2" key="1">
    <citation type="journal article" date="2023" name="Mol. Phylogenet. Evol.">
        <title>Genome-scale phylogeny and comparative genomics of the fungal order Sordariales.</title>
        <authorList>
            <person name="Hensen N."/>
            <person name="Bonometti L."/>
            <person name="Westerberg I."/>
            <person name="Brannstrom I.O."/>
            <person name="Guillou S."/>
            <person name="Cros-Aarteil S."/>
            <person name="Calhoun S."/>
            <person name="Haridas S."/>
            <person name="Kuo A."/>
            <person name="Mondo S."/>
            <person name="Pangilinan J."/>
            <person name="Riley R."/>
            <person name="LaButti K."/>
            <person name="Andreopoulos B."/>
            <person name="Lipzen A."/>
            <person name="Chen C."/>
            <person name="Yan M."/>
            <person name="Daum C."/>
            <person name="Ng V."/>
            <person name="Clum A."/>
            <person name="Steindorff A."/>
            <person name="Ohm R.A."/>
            <person name="Martin F."/>
            <person name="Silar P."/>
            <person name="Natvig D.O."/>
            <person name="Lalanne C."/>
            <person name="Gautier V."/>
            <person name="Ament-Velasquez S.L."/>
            <person name="Kruys A."/>
            <person name="Hutchinson M.I."/>
            <person name="Powell A.J."/>
            <person name="Barry K."/>
            <person name="Miller A.N."/>
            <person name="Grigoriev I.V."/>
            <person name="Debuchy R."/>
            <person name="Gladieux P."/>
            <person name="Hiltunen Thoren M."/>
            <person name="Johannesson H."/>
        </authorList>
    </citation>
    <scope>NUCLEOTIDE SEQUENCE</scope>
    <source>
        <strain evidence="2">FGSC 1904</strain>
    </source>
</reference>
<evidence type="ECO:0000313" key="2">
    <source>
        <dbReference type="EMBL" id="KAK3386319.1"/>
    </source>
</evidence>
<dbReference type="InterPro" id="IPR010730">
    <property type="entry name" value="HET"/>
</dbReference>
<evidence type="ECO:0000259" key="1">
    <source>
        <dbReference type="Pfam" id="PF06985"/>
    </source>
</evidence>
<feature type="non-terminal residue" evidence="2">
    <location>
        <position position="588"/>
    </location>
</feature>
<accession>A0AAE0U0Q9</accession>
<dbReference type="PANTHER" id="PTHR10622:SF12">
    <property type="entry name" value="HET DOMAIN-CONTAINING PROTEIN"/>
    <property type="match status" value="1"/>
</dbReference>
<dbReference type="Pfam" id="PF06985">
    <property type="entry name" value="HET"/>
    <property type="match status" value="1"/>
</dbReference>
<name>A0AAE0U0Q9_SORBR</name>
<sequence>LATLWLIRCSDYALVRFEGMMSRDAKDRPKYLILSHTWGDEEVIFSDMADIRAAKRKKGWGKIKGICGLARKWTYDYAWVDTCCIDKSSSAELTEAINSMYAYYEKARVCIAYLEDLEPGNDRIPTEEQLGRCRWFTRGWTLQELIAPKHVFFFDSNWGLRCHASEVLEAIESITNVDKRVLGEERRPLDEISVAQRMSWAARRTTTRIEDRAYSLMGIFGVNMPLIYGEGEGAFHRLQEAILHQSHDLSILAGKDYSLSTNLCGILAPRPEAFKWARTVELLDDPNIPAPSFIVTNAAIEMSTSLGIQRTYRNRLLHLHCTVSERHEEDSSTGTNDMRIVFLLLHRTPGGFMRVSPGLSFLQQSEVRFLESVKLTMVKRTPKLGRGVPNMYEDRLSALVIDLSGIERYIEREVHDKAMSARFSVVVTHYPEHLFVPEVGCFRFDHNSHFVGVVRIEVTSTGDRMLTPALFWLVCGTGPKQQYGSGIWATMYTGGIVESGQLADVGIYCGGDLRNPLAISNIGQCLRRLRSSSQWGETMATKQTLTMAIGTKVLRFSWSWRREASAGDDHNLDVRGWRYTIDVNATKG</sequence>
<comment type="caution">
    <text evidence="2">The sequence shown here is derived from an EMBL/GenBank/DDBJ whole genome shotgun (WGS) entry which is preliminary data.</text>
</comment>
<evidence type="ECO:0000313" key="3">
    <source>
        <dbReference type="Proteomes" id="UP001281003"/>
    </source>
</evidence>
<organism evidence="2 3">
    <name type="scientific">Sordaria brevicollis</name>
    <dbReference type="NCBI Taxonomy" id="83679"/>
    <lineage>
        <taxon>Eukaryota</taxon>
        <taxon>Fungi</taxon>
        <taxon>Dikarya</taxon>
        <taxon>Ascomycota</taxon>
        <taxon>Pezizomycotina</taxon>
        <taxon>Sordariomycetes</taxon>
        <taxon>Sordariomycetidae</taxon>
        <taxon>Sordariales</taxon>
        <taxon>Sordariaceae</taxon>
        <taxon>Sordaria</taxon>
    </lineage>
</organism>
<dbReference type="PANTHER" id="PTHR10622">
    <property type="entry name" value="HET DOMAIN-CONTAINING PROTEIN"/>
    <property type="match status" value="1"/>
</dbReference>
<dbReference type="AlphaFoldDB" id="A0AAE0U0Q9"/>